<evidence type="ECO:0000256" key="5">
    <source>
        <dbReference type="ARBA" id="ARBA00013187"/>
    </source>
</evidence>
<keyword evidence="6" id="KW-0808">Transferase</keyword>
<evidence type="ECO:0000256" key="4">
    <source>
        <dbReference type="ARBA" id="ARBA00011738"/>
    </source>
</evidence>
<reference evidence="14 15" key="1">
    <citation type="submission" date="2016-12" db="EMBL/GenBank/DDBJ databases">
        <title>Candidatus Reconcilibacillus cellulovorans genome.</title>
        <authorList>
            <person name="Kolinko S."/>
            <person name="Wu Y.-W."/>
            <person name="Tachea F."/>
            <person name="Denzel E."/>
            <person name="Hiras J."/>
            <person name="Baecker N."/>
            <person name="Chan L.J."/>
            <person name="Eichorst S.A."/>
            <person name="Frey D."/>
            <person name="Adams P.D."/>
            <person name="Pray T."/>
            <person name="Tanjore D."/>
            <person name="Petzold C.J."/>
            <person name="Gladden J.M."/>
            <person name="Simmons B.A."/>
            <person name="Singer S.W."/>
        </authorList>
    </citation>
    <scope>NUCLEOTIDE SEQUENCE [LARGE SCALE GENOMIC DNA]</scope>
    <source>
        <strain evidence="14">JTherm</strain>
    </source>
</reference>
<dbReference type="Gene3D" id="3.40.640.10">
    <property type="entry name" value="Type I PLP-dependent aspartate aminotransferase-like (Major domain)"/>
    <property type="match status" value="1"/>
</dbReference>
<evidence type="ECO:0000256" key="11">
    <source>
        <dbReference type="ARBA" id="ARBA00047715"/>
    </source>
</evidence>
<dbReference type="GO" id="GO:0008710">
    <property type="term" value="F:8-amino-7-oxononanoate synthase activity"/>
    <property type="evidence" value="ECO:0007669"/>
    <property type="project" value="UniProtKB-EC"/>
</dbReference>
<evidence type="ECO:0000313" key="14">
    <source>
        <dbReference type="EMBL" id="PDO09940.1"/>
    </source>
</evidence>
<gene>
    <name evidence="14" type="ORF">BLM47_09860</name>
</gene>
<dbReference type="InterPro" id="IPR001917">
    <property type="entry name" value="Aminotrans_II_pyridoxalP_BS"/>
</dbReference>
<dbReference type="InterPro" id="IPR015421">
    <property type="entry name" value="PyrdxlP-dep_Trfase_major"/>
</dbReference>
<dbReference type="PROSITE" id="PS00599">
    <property type="entry name" value="AA_TRANSFER_CLASS_2"/>
    <property type="match status" value="1"/>
</dbReference>
<evidence type="ECO:0000256" key="9">
    <source>
        <dbReference type="ARBA" id="ARBA00032610"/>
    </source>
</evidence>
<dbReference type="InterPro" id="IPR050087">
    <property type="entry name" value="AON_synthase_class-II"/>
</dbReference>
<dbReference type="AlphaFoldDB" id="A0A2A6DYH1"/>
<organism evidence="14 15">
    <name type="scientific">Candidatus Reconcilbacillus cellulovorans</name>
    <dbReference type="NCBI Taxonomy" id="1906605"/>
    <lineage>
        <taxon>Bacteria</taxon>
        <taxon>Bacillati</taxon>
        <taxon>Bacillota</taxon>
        <taxon>Bacilli</taxon>
        <taxon>Bacillales</taxon>
        <taxon>Paenibacillaceae</taxon>
        <taxon>Candidatus Reconcilbacillus</taxon>
    </lineage>
</organism>
<evidence type="ECO:0000256" key="12">
    <source>
        <dbReference type="RuleBase" id="RU003693"/>
    </source>
</evidence>
<dbReference type="InterPro" id="IPR004839">
    <property type="entry name" value="Aminotransferase_I/II_large"/>
</dbReference>
<comment type="subunit">
    <text evidence="4">Homodimer.</text>
</comment>
<dbReference type="CDD" id="cd06454">
    <property type="entry name" value="KBL_like"/>
    <property type="match status" value="1"/>
</dbReference>
<keyword evidence="7" id="KW-0093">Biotin biosynthesis</keyword>
<evidence type="ECO:0000256" key="7">
    <source>
        <dbReference type="ARBA" id="ARBA00022756"/>
    </source>
</evidence>
<keyword evidence="8 12" id="KW-0663">Pyridoxal phosphate</keyword>
<comment type="caution">
    <text evidence="14">The sequence shown here is derived from an EMBL/GenBank/DDBJ whole genome shotgun (WGS) entry which is preliminary data.</text>
</comment>
<evidence type="ECO:0000256" key="10">
    <source>
        <dbReference type="ARBA" id="ARBA00033381"/>
    </source>
</evidence>
<evidence type="ECO:0000256" key="3">
    <source>
        <dbReference type="ARBA" id="ARBA00010008"/>
    </source>
</evidence>
<dbReference type="Proteomes" id="UP000243688">
    <property type="component" value="Unassembled WGS sequence"/>
</dbReference>
<feature type="domain" description="Aminotransferase class I/classII large" evidence="13">
    <location>
        <begin position="50"/>
        <end position="393"/>
    </location>
</feature>
<protein>
    <recommendedName>
        <fullName evidence="5">8-amino-7-oxononanoate synthase</fullName>
        <ecNumber evidence="5">2.3.1.47</ecNumber>
    </recommendedName>
    <alternativeName>
        <fullName evidence="9">7-keto-8-amino-pelargonic acid synthase</fullName>
    </alternativeName>
    <alternativeName>
        <fullName evidence="10">8-amino-7-ketopelargonate synthase</fullName>
    </alternativeName>
</protein>
<dbReference type="GO" id="GO:0009102">
    <property type="term" value="P:biotin biosynthetic process"/>
    <property type="evidence" value="ECO:0007669"/>
    <property type="project" value="UniProtKB-KW"/>
</dbReference>
<dbReference type="EMBL" id="MOXJ01000023">
    <property type="protein sequence ID" value="PDO09940.1"/>
    <property type="molecule type" value="Genomic_DNA"/>
</dbReference>
<comment type="cofactor">
    <cofactor evidence="1 12">
        <name>pyridoxal 5'-phosphate</name>
        <dbReference type="ChEBI" id="CHEBI:597326"/>
    </cofactor>
</comment>
<evidence type="ECO:0000313" key="15">
    <source>
        <dbReference type="Proteomes" id="UP000243688"/>
    </source>
</evidence>
<dbReference type="EC" id="2.3.1.47" evidence="5"/>
<name>A0A2A6DYH1_9BACL</name>
<comment type="similarity">
    <text evidence="3">Belongs to the class-II pyridoxal-phosphate-dependent aminotransferase family. BioF subfamily.</text>
</comment>
<dbReference type="SUPFAM" id="SSF53383">
    <property type="entry name" value="PLP-dependent transferases"/>
    <property type="match status" value="1"/>
</dbReference>
<comment type="pathway">
    <text evidence="2">Cofactor biosynthesis; biotin biosynthesis.</text>
</comment>
<evidence type="ECO:0000256" key="1">
    <source>
        <dbReference type="ARBA" id="ARBA00001933"/>
    </source>
</evidence>
<proteinExistence type="inferred from homology"/>
<dbReference type="PANTHER" id="PTHR13693">
    <property type="entry name" value="CLASS II AMINOTRANSFERASE/8-AMINO-7-OXONONANOATE SYNTHASE"/>
    <property type="match status" value="1"/>
</dbReference>
<sequence length="420" mass="45446">MNAKVGENAVDVRAWMREELERLEARTALRHPVAVKAVGGGFVERGGRRLLNLASNDYLGLAQPGEYGRLSDMAGEAEEDWGVGATASRLIVGTDPETEAFERDFAAYKGTESCLLFGSGYAANVGLISALAGRNDFVFGDRLNHASIVDGAILSRARYIRYPHRDMNRLEDLLKKTPPGKRKLIVTDAVFSMDGSIAPLADLVTLKERYGALLMVDEAHSGGVFGEEGRGLAHALGLADKIDVQMGTFGKAFGCYGAYAAGDATVIRYVLNKARSFIYSTAPPPFLVRCIRRQWERVRQADDRRAQLLEKAARFRSELKRRGFDTGESECHIVPVILGDNARAVRVARRLEDLGVCAVAIRPPTVPEGTARLRCSPMAIHAWEDLARAVEAIALAAESAGCGGEPERRAEAGTDGEGGA</sequence>
<dbReference type="InterPro" id="IPR015422">
    <property type="entry name" value="PyrdxlP-dep_Trfase_small"/>
</dbReference>
<comment type="catalytic activity">
    <reaction evidence="11">
        <text>6-carboxyhexanoyl-[ACP] + L-alanine + H(+) = (8S)-8-amino-7-oxononanoate + holo-[ACP] + CO2</text>
        <dbReference type="Rhea" id="RHEA:42288"/>
        <dbReference type="Rhea" id="RHEA-COMP:9685"/>
        <dbReference type="Rhea" id="RHEA-COMP:9955"/>
        <dbReference type="ChEBI" id="CHEBI:15378"/>
        <dbReference type="ChEBI" id="CHEBI:16526"/>
        <dbReference type="ChEBI" id="CHEBI:57972"/>
        <dbReference type="ChEBI" id="CHEBI:64479"/>
        <dbReference type="ChEBI" id="CHEBI:78846"/>
        <dbReference type="ChEBI" id="CHEBI:149468"/>
        <dbReference type="EC" id="2.3.1.47"/>
    </reaction>
</comment>
<evidence type="ECO:0000256" key="6">
    <source>
        <dbReference type="ARBA" id="ARBA00022679"/>
    </source>
</evidence>
<evidence type="ECO:0000256" key="8">
    <source>
        <dbReference type="ARBA" id="ARBA00022898"/>
    </source>
</evidence>
<dbReference type="Pfam" id="PF00155">
    <property type="entry name" value="Aminotran_1_2"/>
    <property type="match status" value="1"/>
</dbReference>
<evidence type="ECO:0000256" key="2">
    <source>
        <dbReference type="ARBA" id="ARBA00004746"/>
    </source>
</evidence>
<evidence type="ECO:0000259" key="13">
    <source>
        <dbReference type="Pfam" id="PF00155"/>
    </source>
</evidence>
<dbReference type="GO" id="GO:0030170">
    <property type="term" value="F:pyridoxal phosphate binding"/>
    <property type="evidence" value="ECO:0007669"/>
    <property type="project" value="InterPro"/>
</dbReference>
<dbReference type="PANTHER" id="PTHR13693:SF100">
    <property type="entry name" value="8-AMINO-7-OXONONANOATE SYNTHASE"/>
    <property type="match status" value="1"/>
</dbReference>
<accession>A0A2A6DYH1</accession>
<dbReference type="Gene3D" id="3.90.1150.10">
    <property type="entry name" value="Aspartate Aminotransferase, domain 1"/>
    <property type="match status" value="1"/>
</dbReference>
<dbReference type="InterPro" id="IPR015424">
    <property type="entry name" value="PyrdxlP-dep_Trfase"/>
</dbReference>